<evidence type="ECO:0000313" key="12">
    <source>
        <dbReference type="EMBL" id="KAK1422565.1"/>
    </source>
</evidence>
<evidence type="ECO:0000256" key="7">
    <source>
        <dbReference type="ARBA" id="ARBA00022777"/>
    </source>
</evidence>
<evidence type="ECO:0000256" key="4">
    <source>
        <dbReference type="ARBA" id="ARBA00022553"/>
    </source>
</evidence>
<dbReference type="CDD" id="cd13999">
    <property type="entry name" value="STKc_MAP3K-like"/>
    <property type="match status" value="1"/>
</dbReference>
<comment type="similarity">
    <text evidence="1">Belongs to the protein kinase superfamily. TKL Ser/Thr protein kinase family. RAF subfamily.</text>
</comment>
<dbReference type="SMART" id="SM00220">
    <property type="entry name" value="S_TKc"/>
    <property type="match status" value="1"/>
</dbReference>
<protein>
    <recommendedName>
        <fullName evidence="2">non-specific serine/threonine protein kinase</fullName>
        <ecNumber evidence="2">2.7.11.1</ecNumber>
    </recommendedName>
</protein>
<sequence length="389" mass="44593">MFGIYWRMHAMGISCLKPLMIRFRKKEKAIEYPSAGATTSKAPWKSEMENMERKRFDSLESWSMILDSENVETWEVAKEDEEEWTADLSQLFIGNKFASGAHSRIYRGIYKQRAVAVKMVRIPTHKEETRAMLEQQFKSEVALLSRLYHPNIVQFIAACKKPPVYCIITEYMSQGTLRMYLNKKEPYSLSTETVLRLALDISRGMEYLHSQGVVHRDLKSNNLLLNDEMRVKVADFGTSCLETQTQESKGNMGTYRWMAPEMVKEKPYTRKVDVYSFGIVLWELTTALLPFQGMTPVQAAFAVAEKNERPPLPASCQPALAHLIKRCWAAEASKRPDFTEIVQALEKYDECVREGLPLTLHSGLNINKNAILDRFRSCINSTNSIPVHA</sequence>
<keyword evidence="8" id="KW-0067">ATP-binding</keyword>
<dbReference type="Gene3D" id="3.30.200.20">
    <property type="entry name" value="Phosphorylase Kinase, domain 1"/>
    <property type="match status" value="1"/>
</dbReference>
<evidence type="ECO:0000313" key="13">
    <source>
        <dbReference type="Proteomes" id="UP001229421"/>
    </source>
</evidence>
<dbReference type="PANTHER" id="PTHR44329:SF277">
    <property type="entry name" value="SERINE_THREONINE-PROTEIN KINASE HT1-LIKE"/>
    <property type="match status" value="1"/>
</dbReference>
<keyword evidence="3" id="KW-0723">Serine/threonine-protein kinase</keyword>
<keyword evidence="5" id="KW-0808">Transferase</keyword>
<dbReference type="PANTHER" id="PTHR44329">
    <property type="entry name" value="SERINE/THREONINE-PROTEIN KINASE TNNI3K-RELATED"/>
    <property type="match status" value="1"/>
</dbReference>
<dbReference type="InterPro" id="IPR008271">
    <property type="entry name" value="Ser/Thr_kinase_AS"/>
</dbReference>
<reference evidence="12" key="1">
    <citation type="journal article" date="2023" name="bioRxiv">
        <title>Improved chromosome-level genome assembly for marigold (Tagetes erecta).</title>
        <authorList>
            <person name="Jiang F."/>
            <person name="Yuan L."/>
            <person name="Wang S."/>
            <person name="Wang H."/>
            <person name="Xu D."/>
            <person name="Wang A."/>
            <person name="Fan W."/>
        </authorList>
    </citation>
    <scope>NUCLEOTIDE SEQUENCE</scope>
    <source>
        <strain evidence="12">WSJ</strain>
        <tissue evidence="12">Leaf</tissue>
    </source>
</reference>
<evidence type="ECO:0000256" key="6">
    <source>
        <dbReference type="ARBA" id="ARBA00022741"/>
    </source>
</evidence>
<evidence type="ECO:0000259" key="11">
    <source>
        <dbReference type="PROSITE" id="PS50011"/>
    </source>
</evidence>
<evidence type="ECO:0000256" key="8">
    <source>
        <dbReference type="ARBA" id="ARBA00022840"/>
    </source>
</evidence>
<dbReference type="InterPro" id="IPR000719">
    <property type="entry name" value="Prot_kinase_dom"/>
</dbReference>
<organism evidence="12 13">
    <name type="scientific">Tagetes erecta</name>
    <name type="common">African marigold</name>
    <dbReference type="NCBI Taxonomy" id="13708"/>
    <lineage>
        <taxon>Eukaryota</taxon>
        <taxon>Viridiplantae</taxon>
        <taxon>Streptophyta</taxon>
        <taxon>Embryophyta</taxon>
        <taxon>Tracheophyta</taxon>
        <taxon>Spermatophyta</taxon>
        <taxon>Magnoliopsida</taxon>
        <taxon>eudicotyledons</taxon>
        <taxon>Gunneridae</taxon>
        <taxon>Pentapetalae</taxon>
        <taxon>asterids</taxon>
        <taxon>campanulids</taxon>
        <taxon>Asterales</taxon>
        <taxon>Asteraceae</taxon>
        <taxon>Asteroideae</taxon>
        <taxon>Heliantheae alliance</taxon>
        <taxon>Tageteae</taxon>
        <taxon>Tagetes</taxon>
    </lineage>
</organism>
<dbReference type="PROSITE" id="PS50011">
    <property type="entry name" value="PROTEIN_KINASE_DOM"/>
    <property type="match status" value="1"/>
</dbReference>
<keyword evidence="4" id="KW-0597">Phosphoprotein</keyword>
<comment type="catalytic activity">
    <reaction evidence="10">
        <text>L-seryl-[protein] + ATP = O-phospho-L-seryl-[protein] + ADP + H(+)</text>
        <dbReference type="Rhea" id="RHEA:17989"/>
        <dbReference type="Rhea" id="RHEA-COMP:9863"/>
        <dbReference type="Rhea" id="RHEA-COMP:11604"/>
        <dbReference type="ChEBI" id="CHEBI:15378"/>
        <dbReference type="ChEBI" id="CHEBI:29999"/>
        <dbReference type="ChEBI" id="CHEBI:30616"/>
        <dbReference type="ChEBI" id="CHEBI:83421"/>
        <dbReference type="ChEBI" id="CHEBI:456216"/>
        <dbReference type="EC" id="2.7.11.1"/>
    </reaction>
</comment>
<keyword evidence="13" id="KW-1185">Reference proteome</keyword>
<evidence type="ECO:0000256" key="1">
    <source>
        <dbReference type="ARBA" id="ARBA00010507"/>
    </source>
</evidence>
<comment type="catalytic activity">
    <reaction evidence="9">
        <text>L-threonyl-[protein] + ATP = O-phospho-L-threonyl-[protein] + ADP + H(+)</text>
        <dbReference type="Rhea" id="RHEA:46608"/>
        <dbReference type="Rhea" id="RHEA-COMP:11060"/>
        <dbReference type="Rhea" id="RHEA-COMP:11605"/>
        <dbReference type="ChEBI" id="CHEBI:15378"/>
        <dbReference type="ChEBI" id="CHEBI:30013"/>
        <dbReference type="ChEBI" id="CHEBI:30616"/>
        <dbReference type="ChEBI" id="CHEBI:61977"/>
        <dbReference type="ChEBI" id="CHEBI:456216"/>
        <dbReference type="EC" id="2.7.11.1"/>
    </reaction>
</comment>
<evidence type="ECO:0000256" key="3">
    <source>
        <dbReference type="ARBA" id="ARBA00022527"/>
    </source>
</evidence>
<keyword evidence="7" id="KW-0418">Kinase</keyword>
<dbReference type="InterPro" id="IPR051681">
    <property type="entry name" value="Ser/Thr_Kinases-Pseudokinases"/>
</dbReference>
<evidence type="ECO:0000256" key="9">
    <source>
        <dbReference type="ARBA" id="ARBA00047899"/>
    </source>
</evidence>
<evidence type="ECO:0000256" key="10">
    <source>
        <dbReference type="ARBA" id="ARBA00048679"/>
    </source>
</evidence>
<dbReference type="GO" id="GO:0004674">
    <property type="term" value="F:protein serine/threonine kinase activity"/>
    <property type="evidence" value="ECO:0007669"/>
    <property type="project" value="UniProtKB-KW"/>
</dbReference>
<comment type="caution">
    <text evidence="12">The sequence shown here is derived from an EMBL/GenBank/DDBJ whole genome shotgun (WGS) entry which is preliminary data.</text>
</comment>
<dbReference type="InterPro" id="IPR001245">
    <property type="entry name" value="Ser-Thr/Tyr_kinase_cat_dom"/>
</dbReference>
<dbReference type="FunFam" id="1.10.510.10:FF:000316">
    <property type="entry name" value="serine/threonine-protein kinase HT1"/>
    <property type="match status" value="1"/>
</dbReference>
<proteinExistence type="inferred from homology"/>
<evidence type="ECO:0000256" key="2">
    <source>
        <dbReference type="ARBA" id="ARBA00012513"/>
    </source>
</evidence>
<name>A0AAD8NNF2_TARER</name>
<gene>
    <name evidence="12" type="ORF">QVD17_17848</name>
</gene>
<dbReference type="InterPro" id="IPR011009">
    <property type="entry name" value="Kinase-like_dom_sf"/>
</dbReference>
<dbReference type="FunFam" id="3.30.200.20:FF:000060">
    <property type="entry name" value="Serine/threonine-protein kinase isoform 1"/>
    <property type="match status" value="1"/>
</dbReference>
<accession>A0AAD8NNF2</accession>
<evidence type="ECO:0000256" key="5">
    <source>
        <dbReference type="ARBA" id="ARBA00022679"/>
    </source>
</evidence>
<dbReference type="Gene3D" id="1.10.510.10">
    <property type="entry name" value="Transferase(Phosphotransferase) domain 1"/>
    <property type="match status" value="1"/>
</dbReference>
<dbReference type="EC" id="2.7.11.1" evidence="2"/>
<dbReference type="Pfam" id="PF07714">
    <property type="entry name" value="PK_Tyr_Ser-Thr"/>
    <property type="match status" value="1"/>
</dbReference>
<keyword evidence="6" id="KW-0547">Nucleotide-binding</keyword>
<dbReference type="PROSITE" id="PS00108">
    <property type="entry name" value="PROTEIN_KINASE_ST"/>
    <property type="match status" value="1"/>
</dbReference>
<dbReference type="AlphaFoldDB" id="A0AAD8NNF2"/>
<dbReference type="EMBL" id="JAUHHV010000005">
    <property type="protein sequence ID" value="KAK1422565.1"/>
    <property type="molecule type" value="Genomic_DNA"/>
</dbReference>
<dbReference type="PRINTS" id="PR00109">
    <property type="entry name" value="TYRKINASE"/>
</dbReference>
<dbReference type="SUPFAM" id="SSF56112">
    <property type="entry name" value="Protein kinase-like (PK-like)"/>
    <property type="match status" value="1"/>
</dbReference>
<dbReference type="GO" id="GO:0005524">
    <property type="term" value="F:ATP binding"/>
    <property type="evidence" value="ECO:0007669"/>
    <property type="project" value="UniProtKB-KW"/>
</dbReference>
<feature type="domain" description="Protein kinase" evidence="11">
    <location>
        <begin position="91"/>
        <end position="348"/>
    </location>
</feature>
<dbReference type="Proteomes" id="UP001229421">
    <property type="component" value="Unassembled WGS sequence"/>
</dbReference>